<evidence type="ECO:0000256" key="3">
    <source>
        <dbReference type="ARBA" id="ARBA00022801"/>
    </source>
</evidence>
<sequence length="224" mass="25207">MLRQTLADEGFIQSLPRIPREFFARNALDVAPDLLGLILAHKTPEGTTAGLITEVEAYAGPEDRACHAYGWRRTRRNEVMYGPPGFAYVYFTYGMYYCFNVVVASEGMPHAVLVRSLEPVFGMDLMLKRRKGRLPLTEGPGRMCQAMGIGREQNGKDLLGEELFIARPPKELDISFEILTTPRIGIDYAGEAREYPWRFVARLRGPRAQSESAEDPQLPPVEVN</sequence>
<evidence type="ECO:0000256" key="1">
    <source>
        <dbReference type="ARBA" id="ARBA00009232"/>
    </source>
</evidence>
<dbReference type="Gene3D" id="3.10.300.10">
    <property type="entry name" value="Methylpurine-DNA glycosylase (MPG)"/>
    <property type="match status" value="1"/>
</dbReference>
<dbReference type="PANTHER" id="PTHR10429:SF0">
    <property type="entry name" value="DNA-3-METHYLADENINE GLYCOSYLASE"/>
    <property type="match status" value="1"/>
</dbReference>
<dbReference type="GO" id="GO:0006284">
    <property type="term" value="P:base-excision repair"/>
    <property type="evidence" value="ECO:0007669"/>
    <property type="project" value="InterPro"/>
</dbReference>
<accession>A0AAT9LD70</accession>
<keyword evidence="2 5" id="KW-0227">DNA damage</keyword>
<dbReference type="GO" id="GO:0003677">
    <property type="term" value="F:DNA binding"/>
    <property type="evidence" value="ECO:0007669"/>
    <property type="project" value="InterPro"/>
</dbReference>
<dbReference type="KEGG" id="fcz:IMF26_03190"/>
<dbReference type="EMBL" id="CP062796">
    <property type="protein sequence ID" value="QUL99086.1"/>
    <property type="molecule type" value="Genomic_DNA"/>
</dbReference>
<dbReference type="InterPro" id="IPR036995">
    <property type="entry name" value="MPG_sf"/>
</dbReference>
<name>A0AAT9LD70_9FIRM</name>
<dbReference type="InterPro" id="IPR003180">
    <property type="entry name" value="MPG"/>
</dbReference>
<dbReference type="SUPFAM" id="SSF50486">
    <property type="entry name" value="FMT C-terminal domain-like"/>
    <property type="match status" value="1"/>
</dbReference>
<dbReference type="GO" id="GO:0003905">
    <property type="term" value="F:alkylbase DNA N-glycosylase activity"/>
    <property type="evidence" value="ECO:0007669"/>
    <property type="project" value="InterPro"/>
</dbReference>
<dbReference type="AlphaFoldDB" id="A0AAT9LD70"/>
<comment type="similarity">
    <text evidence="1 5">Belongs to the DNA glycosylase MPG family.</text>
</comment>
<dbReference type="CDD" id="cd00540">
    <property type="entry name" value="AAG"/>
    <property type="match status" value="1"/>
</dbReference>
<dbReference type="NCBIfam" id="TIGR00567">
    <property type="entry name" value="3mg"/>
    <property type="match status" value="1"/>
</dbReference>
<keyword evidence="6" id="KW-0326">Glycosidase</keyword>
<dbReference type="Pfam" id="PF02245">
    <property type="entry name" value="Pur_DNA_glyco"/>
    <property type="match status" value="1"/>
</dbReference>
<gene>
    <name evidence="6" type="ORF">IMF26_03190</name>
</gene>
<organism evidence="6">
    <name type="scientific">Candidatus Fermentithermobacillus carboniphilus</name>
    <dbReference type="NCBI Taxonomy" id="3085328"/>
    <lineage>
        <taxon>Bacteria</taxon>
        <taxon>Bacillati</taxon>
        <taxon>Bacillota</taxon>
        <taxon>Candidatus Fermentithermobacillia</taxon>
        <taxon>Candidatus Fermentithermobacillales</taxon>
        <taxon>Candidatus Fermentithermobacillaceae</taxon>
        <taxon>Candidatus Fermentithermobacillus</taxon>
    </lineage>
</organism>
<dbReference type="FunFam" id="3.10.300.10:FF:000001">
    <property type="entry name" value="Putative 3-methyladenine DNA glycosylase"/>
    <property type="match status" value="1"/>
</dbReference>
<dbReference type="HAMAP" id="MF_00527">
    <property type="entry name" value="3MGH"/>
    <property type="match status" value="1"/>
</dbReference>
<proteinExistence type="inferred from homology"/>
<evidence type="ECO:0000256" key="4">
    <source>
        <dbReference type="ARBA" id="ARBA00023204"/>
    </source>
</evidence>
<dbReference type="NCBIfam" id="NF002003">
    <property type="entry name" value="PRK00802.1-3"/>
    <property type="match status" value="1"/>
</dbReference>
<evidence type="ECO:0000256" key="5">
    <source>
        <dbReference type="HAMAP-Rule" id="MF_00527"/>
    </source>
</evidence>
<dbReference type="PANTHER" id="PTHR10429">
    <property type="entry name" value="DNA-3-METHYLADENINE GLYCOSYLASE"/>
    <property type="match status" value="1"/>
</dbReference>
<evidence type="ECO:0000256" key="2">
    <source>
        <dbReference type="ARBA" id="ARBA00022763"/>
    </source>
</evidence>
<keyword evidence="4 5" id="KW-0234">DNA repair</keyword>
<dbReference type="EC" id="3.2.2.-" evidence="5"/>
<reference evidence="6" key="1">
    <citation type="submission" date="2020-10" db="EMBL/GenBank/DDBJ databases">
        <authorList>
            <person name="Kadnikov V."/>
            <person name="Beletsky A.V."/>
            <person name="Mardanov A.V."/>
            <person name="Karnachuk O.V."/>
            <person name="Ravin N.V."/>
        </authorList>
    </citation>
    <scope>NUCLEOTIDE SEQUENCE</scope>
    <source>
        <strain evidence="6">Bu02</strain>
    </source>
</reference>
<evidence type="ECO:0000313" key="6">
    <source>
        <dbReference type="EMBL" id="QUL99086.1"/>
    </source>
</evidence>
<reference evidence="6" key="2">
    <citation type="journal article" date="2023" name="Biology">
        <title>Prokaryotic Life Associated with Coal-Fire Gas Vents Revealed by Metagenomics.</title>
        <authorList>
            <person name="Kadnikov V.V."/>
            <person name="Mardanov A.V."/>
            <person name="Beletsky A.V."/>
            <person name="Karnachuk O.V."/>
            <person name="Ravin N.V."/>
        </authorList>
    </citation>
    <scope>NUCLEOTIDE SEQUENCE</scope>
    <source>
        <strain evidence="6">Bu02</strain>
    </source>
</reference>
<keyword evidence="3 5" id="KW-0378">Hydrolase</keyword>
<protein>
    <recommendedName>
        <fullName evidence="5">Putative 3-methyladenine DNA glycosylase</fullName>
        <ecNumber evidence="5">3.2.2.-</ecNumber>
    </recommendedName>
</protein>
<dbReference type="InterPro" id="IPR011034">
    <property type="entry name" value="Formyl_transferase-like_C_sf"/>
</dbReference>